<dbReference type="EMBL" id="GGEC01001860">
    <property type="protein sequence ID" value="MBW82343.1"/>
    <property type="molecule type" value="Transcribed_RNA"/>
</dbReference>
<feature type="compositionally biased region" description="Pro residues" evidence="1">
    <location>
        <begin position="110"/>
        <end position="119"/>
    </location>
</feature>
<name>A0A2P2IMC1_RHIMU</name>
<protein>
    <submittedName>
        <fullName evidence="2">RING-H2 finger protein ATL39-like</fullName>
    </submittedName>
</protein>
<evidence type="ECO:0000256" key="1">
    <source>
        <dbReference type="SAM" id="MobiDB-lite"/>
    </source>
</evidence>
<evidence type="ECO:0000313" key="2">
    <source>
        <dbReference type="EMBL" id="MBW82343.1"/>
    </source>
</evidence>
<feature type="region of interest" description="Disordered" evidence="1">
    <location>
        <begin position="18"/>
        <end position="41"/>
    </location>
</feature>
<sequence length="139" mass="16100">MEYPLLQFDSFSSQLRYSSPEHNSCKWDNSKSATTASDRRRPCGTYACTWARSLCNLQAHNRLSISRSFLQTRKESQNSAAVTETRTMVGQSRRQTRERTLVHRRLDPVAWPPPPPPPMTSSKDATRRRKQVRQHQTKP</sequence>
<reference evidence="2" key="1">
    <citation type="submission" date="2018-02" db="EMBL/GenBank/DDBJ databases">
        <title>Rhizophora mucronata_Transcriptome.</title>
        <authorList>
            <person name="Meera S.P."/>
            <person name="Sreeshan A."/>
            <person name="Augustine A."/>
        </authorList>
    </citation>
    <scope>NUCLEOTIDE SEQUENCE</scope>
    <source>
        <tissue evidence="2">Leaf</tissue>
    </source>
</reference>
<feature type="region of interest" description="Disordered" evidence="1">
    <location>
        <begin position="72"/>
        <end position="139"/>
    </location>
</feature>
<organism evidence="2">
    <name type="scientific">Rhizophora mucronata</name>
    <name type="common">Asiatic mangrove</name>
    <dbReference type="NCBI Taxonomy" id="61149"/>
    <lineage>
        <taxon>Eukaryota</taxon>
        <taxon>Viridiplantae</taxon>
        <taxon>Streptophyta</taxon>
        <taxon>Embryophyta</taxon>
        <taxon>Tracheophyta</taxon>
        <taxon>Spermatophyta</taxon>
        <taxon>Magnoliopsida</taxon>
        <taxon>eudicotyledons</taxon>
        <taxon>Gunneridae</taxon>
        <taxon>Pentapetalae</taxon>
        <taxon>rosids</taxon>
        <taxon>fabids</taxon>
        <taxon>Malpighiales</taxon>
        <taxon>Rhizophoraceae</taxon>
        <taxon>Rhizophora</taxon>
    </lineage>
</organism>
<feature type="compositionally biased region" description="Basic residues" evidence="1">
    <location>
        <begin position="126"/>
        <end position="139"/>
    </location>
</feature>
<feature type="compositionally biased region" description="Basic and acidic residues" evidence="1">
    <location>
        <begin position="95"/>
        <end position="107"/>
    </location>
</feature>
<dbReference type="AlphaFoldDB" id="A0A2P2IMC1"/>
<feature type="compositionally biased region" description="Polar residues" evidence="1">
    <location>
        <begin position="72"/>
        <end position="93"/>
    </location>
</feature>
<proteinExistence type="predicted"/>
<accession>A0A2P2IMC1</accession>